<dbReference type="InterPro" id="IPR029068">
    <property type="entry name" value="Glyas_Bleomycin-R_OHBP_Dase"/>
</dbReference>
<dbReference type="Proteomes" id="UP000255295">
    <property type="component" value="Unassembled WGS sequence"/>
</dbReference>
<dbReference type="SUPFAM" id="SSF54593">
    <property type="entry name" value="Glyoxalase/Bleomycin resistance protein/Dihydroxybiphenyl dioxygenase"/>
    <property type="match status" value="1"/>
</dbReference>
<dbReference type="RefSeq" id="WP_024363596.1">
    <property type="nucleotide sequence ID" value="NZ_BJNS01000001.1"/>
</dbReference>
<dbReference type="PROSITE" id="PS51819">
    <property type="entry name" value="VOC"/>
    <property type="match status" value="1"/>
</dbReference>
<evidence type="ECO:0000313" key="5">
    <source>
        <dbReference type="Proteomes" id="UP000255295"/>
    </source>
</evidence>
<dbReference type="InterPro" id="IPR037523">
    <property type="entry name" value="VOC_core"/>
</dbReference>
<dbReference type="Gene3D" id="3.10.180.10">
    <property type="entry name" value="2,3-Dihydroxybiphenyl 1,2-Dioxygenase, domain 1"/>
    <property type="match status" value="1"/>
</dbReference>
<organism evidence="2 4">
    <name type="scientific">Lysinibacillus sphaericus</name>
    <name type="common">Bacillus sphaericus</name>
    <dbReference type="NCBI Taxonomy" id="1421"/>
    <lineage>
        <taxon>Bacteria</taxon>
        <taxon>Bacillati</taxon>
        <taxon>Bacillota</taxon>
        <taxon>Bacilli</taxon>
        <taxon>Bacillales</taxon>
        <taxon>Bacillaceae</taxon>
        <taxon>Lysinibacillus</taxon>
    </lineage>
</organism>
<dbReference type="AlphaFoldDB" id="A0A2S0K1K6"/>
<reference evidence="2 4" key="1">
    <citation type="submission" date="2017-03" db="EMBL/GenBank/DDBJ databases">
        <title>The whole genome sequencing and assembly of Lysinibacillus sphaericus DSM 28T strain.</title>
        <authorList>
            <person name="Lee Y.-J."/>
            <person name="Yi H."/>
            <person name="Bahn Y.-S."/>
            <person name="Kim J.F."/>
            <person name="Lee D.-W."/>
        </authorList>
    </citation>
    <scope>NUCLEOTIDE SEQUENCE [LARGE SCALE GENOMIC DNA]</scope>
    <source>
        <strain evidence="2 4">DSM 28</strain>
    </source>
</reference>
<dbReference type="PANTHER" id="PTHR39175:SF1">
    <property type="entry name" value="FAMILY PROTEIN, PUTATIVE (AFU_ORTHOLOGUE AFUA_3G15060)-RELATED"/>
    <property type="match status" value="1"/>
</dbReference>
<gene>
    <name evidence="2" type="ORF">LS41612_13675</name>
    <name evidence="3" type="ORF">NCTC10338_01962</name>
</gene>
<evidence type="ECO:0000313" key="3">
    <source>
        <dbReference type="EMBL" id="SUV16877.1"/>
    </source>
</evidence>
<accession>A0A2S0K1K6</accession>
<dbReference type="GeneID" id="48277245"/>
<dbReference type="Proteomes" id="UP000238825">
    <property type="component" value="Chromosome"/>
</dbReference>
<protein>
    <submittedName>
        <fullName evidence="2 3">Glyoxalase</fullName>
    </submittedName>
</protein>
<name>A0A2S0K1K6_LYSSH</name>
<evidence type="ECO:0000313" key="2">
    <source>
        <dbReference type="EMBL" id="AVK97237.1"/>
    </source>
</evidence>
<dbReference type="InterPro" id="IPR004360">
    <property type="entry name" value="Glyas_Fos-R_dOase_dom"/>
</dbReference>
<dbReference type="EMBL" id="CP019980">
    <property type="protein sequence ID" value="AVK97237.1"/>
    <property type="molecule type" value="Genomic_DNA"/>
</dbReference>
<dbReference type="EMBL" id="UFSZ01000001">
    <property type="protein sequence ID" value="SUV16877.1"/>
    <property type="molecule type" value="Genomic_DNA"/>
</dbReference>
<feature type="domain" description="VOC" evidence="1">
    <location>
        <begin position="4"/>
        <end position="119"/>
    </location>
</feature>
<evidence type="ECO:0000259" key="1">
    <source>
        <dbReference type="PROSITE" id="PS51819"/>
    </source>
</evidence>
<dbReference type="PANTHER" id="PTHR39175">
    <property type="entry name" value="FAMILY PROTEIN, PUTATIVE (AFU_ORTHOLOGUE AFUA_3G15060)-RELATED"/>
    <property type="match status" value="1"/>
</dbReference>
<reference evidence="3 5" key="2">
    <citation type="submission" date="2018-06" db="EMBL/GenBank/DDBJ databases">
        <authorList>
            <consortium name="Pathogen Informatics"/>
            <person name="Doyle S."/>
        </authorList>
    </citation>
    <scope>NUCLEOTIDE SEQUENCE [LARGE SCALE GENOMIC DNA]</scope>
    <source>
        <strain evidence="3 5">NCTC10338</strain>
    </source>
</reference>
<proteinExistence type="predicted"/>
<sequence>MIVGLHHVQLTIPKDCEEQGKAFYCHVLGLKEIEKPTSLQGRGGFWLQVGNQEVHVGTEDGFDRYTTKAHIAYQVDNVAHWKNVLSEHQIEIIDCVPIPHVERFEFRDPFGNRVEMMQPI</sequence>
<evidence type="ECO:0000313" key="4">
    <source>
        <dbReference type="Proteomes" id="UP000238825"/>
    </source>
</evidence>
<dbReference type="Pfam" id="PF00903">
    <property type="entry name" value="Glyoxalase"/>
    <property type="match status" value="1"/>
</dbReference>